<organism evidence="2 3">
    <name type="scientific">Thalassiosira oceanica</name>
    <name type="common">Marine diatom</name>
    <dbReference type="NCBI Taxonomy" id="159749"/>
    <lineage>
        <taxon>Eukaryota</taxon>
        <taxon>Sar</taxon>
        <taxon>Stramenopiles</taxon>
        <taxon>Ochrophyta</taxon>
        <taxon>Bacillariophyta</taxon>
        <taxon>Coscinodiscophyceae</taxon>
        <taxon>Thalassiosirophycidae</taxon>
        <taxon>Thalassiosirales</taxon>
        <taxon>Thalassiosiraceae</taxon>
        <taxon>Thalassiosira</taxon>
    </lineage>
</organism>
<keyword evidence="3" id="KW-1185">Reference proteome</keyword>
<comment type="caution">
    <text evidence="2">The sequence shown here is derived from an EMBL/GenBank/DDBJ whole genome shotgun (WGS) entry which is preliminary data.</text>
</comment>
<name>K0S0N0_THAOC</name>
<protein>
    <submittedName>
        <fullName evidence="2">Uncharacterized protein</fullName>
    </submittedName>
</protein>
<dbReference type="AlphaFoldDB" id="K0S0N0"/>
<proteinExistence type="predicted"/>
<gene>
    <name evidence="2" type="ORF">THAOC_21681</name>
</gene>
<evidence type="ECO:0000313" key="2">
    <source>
        <dbReference type="EMBL" id="EJK58214.1"/>
    </source>
</evidence>
<dbReference type="EMBL" id="AGNL01025882">
    <property type="protein sequence ID" value="EJK58214.1"/>
    <property type="molecule type" value="Genomic_DNA"/>
</dbReference>
<reference evidence="2 3" key="1">
    <citation type="journal article" date="2012" name="Genome Biol.">
        <title>Genome and low-iron response of an oceanic diatom adapted to chronic iron limitation.</title>
        <authorList>
            <person name="Lommer M."/>
            <person name="Specht M."/>
            <person name="Roy A.S."/>
            <person name="Kraemer L."/>
            <person name="Andreson R."/>
            <person name="Gutowska M.A."/>
            <person name="Wolf J."/>
            <person name="Bergner S.V."/>
            <person name="Schilhabel M.B."/>
            <person name="Klostermeier U.C."/>
            <person name="Beiko R.G."/>
            <person name="Rosenstiel P."/>
            <person name="Hippler M."/>
            <person name="Laroche J."/>
        </authorList>
    </citation>
    <scope>NUCLEOTIDE SEQUENCE [LARGE SCALE GENOMIC DNA]</scope>
    <source>
        <strain evidence="2 3">CCMP1005</strain>
    </source>
</reference>
<dbReference type="Proteomes" id="UP000266841">
    <property type="component" value="Unassembled WGS sequence"/>
</dbReference>
<evidence type="ECO:0000256" key="1">
    <source>
        <dbReference type="SAM" id="MobiDB-lite"/>
    </source>
</evidence>
<sequence>MMALEKMTPLPTGESQFGDMSETVATGGLTTRSVGWSAAGQSVGRSTTRLAIIRTGAAGRLVGTSYSVLVTQEKSSLAGQPRVQTAGASHVAPLCTTHTQQSSGKASNAKMGAAATRAVVPSHSCGFGIWGTARLPDRSVQVLTAKQRGAAVEETVPYFLPLQCQTGGTKDSEEEVEDVTLVNPITTHPTKQEQELDCFKTWTSKAYTPTLTLKSSKTARVGNYITPKSIYYVGPVLRRNQDFPKTAKEGNKKNLVAWWTTSTNLDRLILI</sequence>
<accession>K0S0N0</accession>
<evidence type="ECO:0000313" key="3">
    <source>
        <dbReference type="Proteomes" id="UP000266841"/>
    </source>
</evidence>
<feature type="region of interest" description="Disordered" evidence="1">
    <location>
        <begin position="1"/>
        <end position="20"/>
    </location>
</feature>